<feature type="transmembrane region" description="Helical" evidence="6">
    <location>
        <begin position="152"/>
        <end position="172"/>
    </location>
</feature>
<evidence type="ECO:0000259" key="7">
    <source>
        <dbReference type="Pfam" id="PF01292"/>
    </source>
</evidence>
<dbReference type="InterPro" id="IPR016174">
    <property type="entry name" value="Di-haem_cyt_TM"/>
</dbReference>
<evidence type="ECO:0000313" key="8">
    <source>
        <dbReference type="EMBL" id="PDT04425.1"/>
    </source>
</evidence>
<keyword evidence="2" id="KW-1003">Cell membrane</keyword>
<dbReference type="RefSeq" id="WP_097612138.1">
    <property type="nucleotide sequence ID" value="NZ_NWSV01000005.1"/>
</dbReference>
<dbReference type="Gene3D" id="1.20.950.20">
    <property type="entry name" value="Transmembrane di-heme cytochromes, Chain C"/>
    <property type="match status" value="1"/>
</dbReference>
<dbReference type="GO" id="GO:0022904">
    <property type="term" value="P:respiratory electron transport chain"/>
    <property type="evidence" value="ECO:0007669"/>
    <property type="project" value="InterPro"/>
</dbReference>
<keyword evidence="9" id="KW-1185">Reference proteome</keyword>
<organism evidence="8 9">
    <name type="scientific">Rhizobium chutanense</name>
    <dbReference type="NCBI Taxonomy" id="2035448"/>
    <lineage>
        <taxon>Bacteria</taxon>
        <taxon>Pseudomonadati</taxon>
        <taxon>Pseudomonadota</taxon>
        <taxon>Alphaproteobacteria</taxon>
        <taxon>Hyphomicrobiales</taxon>
        <taxon>Rhizobiaceae</taxon>
        <taxon>Rhizobium/Agrobacterium group</taxon>
        <taxon>Rhizobium</taxon>
    </lineage>
</organism>
<dbReference type="PANTHER" id="PTHR30485:SF2">
    <property type="entry name" value="BLL0597 PROTEIN"/>
    <property type="match status" value="1"/>
</dbReference>
<keyword evidence="3 6" id="KW-0812">Transmembrane</keyword>
<protein>
    <submittedName>
        <fullName evidence="8">Cytochrome B</fullName>
    </submittedName>
</protein>
<dbReference type="InterPro" id="IPR051542">
    <property type="entry name" value="Hydrogenase_cytochrome"/>
</dbReference>
<keyword evidence="5 6" id="KW-0472">Membrane</keyword>
<dbReference type="AlphaFoldDB" id="A0A2A6JEN9"/>
<name>A0A2A6JEN9_9HYPH</name>
<evidence type="ECO:0000256" key="4">
    <source>
        <dbReference type="ARBA" id="ARBA00022989"/>
    </source>
</evidence>
<proteinExistence type="predicted"/>
<feature type="transmembrane region" description="Helical" evidence="6">
    <location>
        <begin position="53"/>
        <end position="74"/>
    </location>
</feature>
<dbReference type="GO" id="GO:0005886">
    <property type="term" value="C:plasma membrane"/>
    <property type="evidence" value="ECO:0007669"/>
    <property type="project" value="UniProtKB-SubCell"/>
</dbReference>
<dbReference type="SUPFAM" id="SSF81342">
    <property type="entry name" value="Transmembrane di-heme cytochromes"/>
    <property type="match status" value="1"/>
</dbReference>
<evidence type="ECO:0000256" key="1">
    <source>
        <dbReference type="ARBA" id="ARBA00004651"/>
    </source>
</evidence>
<keyword evidence="4 6" id="KW-1133">Transmembrane helix</keyword>
<comment type="subcellular location">
    <subcellularLocation>
        <location evidence="1">Cell membrane</location>
        <topology evidence="1">Multi-pass membrane protein</topology>
    </subcellularLocation>
</comment>
<dbReference type="Proteomes" id="UP000220768">
    <property type="component" value="Unassembled WGS sequence"/>
</dbReference>
<feature type="transmembrane region" description="Helical" evidence="6">
    <location>
        <begin position="112"/>
        <end position="132"/>
    </location>
</feature>
<comment type="caution">
    <text evidence="8">The sequence shown here is derived from an EMBL/GenBank/DDBJ whole genome shotgun (WGS) entry which is preliminary data.</text>
</comment>
<feature type="domain" description="Cytochrome b561 bacterial/Ni-hydrogenase" evidence="7">
    <location>
        <begin position="24"/>
        <end position="185"/>
    </location>
</feature>
<evidence type="ECO:0000256" key="5">
    <source>
        <dbReference type="ARBA" id="ARBA00023136"/>
    </source>
</evidence>
<gene>
    <name evidence="8" type="ORF">CO666_11245</name>
</gene>
<feature type="transmembrane region" description="Helical" evidence="6">
    <location>
        <begin position="31"/>
        <end position="47"/>
    </location>
</feature>
<evidence type="ECO:0000313" key="9">
    <source>
        <dbReference type="Proteomes" id="UP000220768"/>
    </source>
</evidence>
<evidence type="ECO:0000256" key="3">
    <source>
        <dbReference type="ARBA" id="ARBA00022692"/>
    </source>
</evidence>
<evidence type="ECO:0000256" key="2">
    <source>
        <dbReference type="ARBA" id="ARBA00022475"/>
    </source>
</evidence>
<dbReference type="PANTHER" id="PTHR30485">
    <property type="entry name" value="NI/FE-HYDROGENASE 1 B-TYPE CYTOCHROME SUBUNIT"/>
    <property type="match status" value="1"/>
</dbReference>
<sequence length="189" mass="21497">MTPVQLREQEGLRPSTTGSDTVKVWDPMVRLFHWTVVTACILNLFVLDEGKYWHRLTGYVVAAAIAMRIIWGFVGTRHARFRDFFPTPGKVRKQILGMINGREQRYIGHNPLASIMMLSLMTLLAMTAATGWMTTLDAFWGDKWLEEVHGALANSIMVLAFIHAGAALVESWRHRENLVWSMVTGRKRA</sequence>
<reference evidence="8 9" key="1">
    <citation type="submission" date="2017-09" db="EMBL/GenBank/DDBJ databases">
        <title>Comparative genomics of rhizobia isolated from Phaseolus vulgaris in China.</title>
        <authorList>
            <person name="Tong W."/>
        </authorList>
    </citation>
    <scope>NUCLEOTIDE SEQUENCE [LARGE SCALE GENOMIC DNA]</scope>
    <source>
        <strain evidence="8 9">C5</strain>
    </source>
</reference>
<dbReference type="Pfam" id="PF01292">
    <property type="entry name" value="Ni_hydr_CYTB"/>
    <property type="match status" value="1"/>
</dbReference>
<accession>A0A2A6JEN9</accession>
<dbReference type="InterPro" id="IPR011577">
    <property type="entry name" value="Cyt_b561_bac/Ni-Hgenase"/>
</dbReference>
<dbReference type="GO" id="GO:0009055">
    <property type="term" value="F:electron transfer activity"/>
    <property type="evidence" value="ECO:0007669"/>
    <property type="project" value="InterPro"/>
</dbReference>
<dbReference type="GO" id="GO:0020037">
    <property type="term" value="F:heme binding"/>
    <property type="evidence" value="ECO:0007669"/>
    <property type="project" value="TreeGrafter"/>
</dbReference>
<dbReference type="EMBL" id="NWSV01000005">
    <property type="protein sequence ID" value="PDT04425.1"/>
    <property type="molecule type" value="Genomic_DNA"/>
</dbReference>
<evidence type="ECO:0000256" key="6">
    <source>
        <dbReference type="SAM" id="Phobius"/>
    </source>
</evidence>